<dbReference type="RefSeq" id="WP_096325983.1">
    <property type="nucleotide sequence ID" value="NZ_FOMX01000006.1"/>
</dbReference>
<keyword evidence="3" id="KW-1185">Reference proteome</keyword>
<proteinExistence type="predicted"/>
<evidence type="ECO:0000313" key="3">
    <source>
        <dbReference type="Proteomes" id="UP000199400"/>
    </source>
</evidence>
<dbReference type="OrthoDB" id="5525775at2"/>
<feature type="compositionally biased region" description="Low complexity" evidence="1">
    <location>
        <begin position="179"/>
        <end position="194"/>
    </location>
</feature>
<sequence length="213" mass="22974">MPRLDAAARDHAGALDARDVITAANFREFEFGAGSLPHDVHGFTFTVTPRDGRVVAHDDLTHGEERLLGCVDYLACNPAVVFADELPTGLSGPRLAACLAACGPRQVFLACRDPAPLLRHLAPARWLACERSHAAARRRRSSPCSRRAAPRRRPGRDGRPFTPARFAVITPCERRAAGDSRAGASAARLRAALTRGRDRLARPRPLAHTPSAA</sequence>
<dbReference type="STRING" id="54.SAMN02745121_02210"/>
<dbReference type="AlphaFoldDB" id="A0A1I1WAW8"/>
<name>A0A1I1WAW8_9BACT</name>
<reference evidence="3" key="1">
    <citation type="submission" date="2016-10" db="EMBL/GenBank/DDBJ databases">
        <authorList>
            <person name="Varghese N."/>
            <person name="Submissions S."/>
        </authorList>
    </citation>
    <scope>NUCLEOTIDE SEQUENCE [LARGE SCALE GENOMIC DNA]</scope>
    <source>
        <strain evidence="3">ATCC 25963</strain>
    </source>
</reference>
<protein>
    <submittedName>
        <fullName evidence="2">Uncharacterized protein</fullName>
    </submittedName>
</protein>
<evidence type="ECO:0000256" key="1">
    <source>
        <dbReference type="SAM" id="MobiDB-lite"/>
    </source>
</evidence>
<dbReference type="Proteomes" id="UP000199400">
    <property type="component" value="Unassembled WGS sequence"/>
</dbReference>
<gene>
    <name evidence="2" type="ORF">SAMN02745121_02210</name>
</gene>
<organism evidence="2 3">
    <name type="scientific">Nannocystis exedens</name>
    <dbReference type="NCBI Taxonomy" id="54"/>
    <lineage>
        <taxon>Bacteria</taxon>
        <taxon>Pseudomonadati</taxon>
        <taxon>Myxococcota</taxon>
        <taxon>Polyangia</taxon>
        <taxon>Nannocystales</taxon>
        <taxon>Nannocystaceae</taxon>
        <taxon>Nannocystis</taxon>
    </lineage>
</organism>
<evidence type="ECO:0000313" key="2">
    <source>
        <dbReference type="EMBL" id="SFD92149.1"/>
    </source>
</evidence>
<accession>A0A1I1WAW8</accession>
<dbReference type="EMBL" id="FOMX01000006">
    <property type="protein sequence ID" value="SFD92149.1"/>
    <property type="molecule type" value="Genomic_DNA"/>
</dbReference>
<feature type="region of interest" description="Disordered" evidence="1">
    <location>
        <begin position="139"/>
        <end position="213"/>
    </location>
</feature>